<dbReference type="PANTHER" id="PTHR43802">
    <property type="entry name" value="ENOYL-COA HYDRATASE"/>
    <property type="match status" value="1"/>
</dbReference>
<name>A0A7S2RZI9_9STRA</name>
<dbReference type="SUPFAM" id="SSF52096">
    <property type="entry name" value="ClpP/crotonase"/>
    <property type="match status" value="1"/>
</dbReference>
<sequence length="264" mass="28234">MAAMEGEGGAPVLQEWRVAEGRVVVLRLNRPERRNALNQEMVEALTQTFRRLKADASVRAVVLTGQGKAFCAGIDLTSPVNAVQQASDEAEDISHNPVRAMEAFDRPIIGAINGSCVTGGFELALACDFLVGSPNASFRDTHAAVGVVPCWGLSQKLSRIIGPGRARAASLSAMRIDAKTAERWGILVKVTLHEDLLDECVAMATASADLNPDIVEQYTRTLRDGFGLPLSQGLALERERALRQYGGLGQAGIGNRAGSFHSKL</sequence>
<dbReference type="CDD" id="cd06558">
    <property type="entry name" value="crotonase-like"/>
    <property type="match status" value="1"/>
</dbReference>
<dbReference type="Gene3D" id="3.90.226.10">
    <property type="entry name" value="2-enoyl-CoA Hydratase, Chain A, domain 1"/>
    <property type="match status" value="1"/>
</dbReference>
<proteinExistence type="inferred from homology"/>
<gene>
    <name evidence="2" type="ORF">RMAR1173_LOCUS9592</name>
</gene>
<evidence type="ECO:0000313" key="2">
    <source>
        <dbReference type="EMBL" id="CAD9685170.1"/>
    </source>
</evidence>
<dbReference type="InterPro" id="IPR029045">
    <property type="entry name" value="ClpP/crotonase-like_dom_sf"/>
</dbReference>
<protein>
    <recommendedName>
        <fullName evidence="3">Enoyl-CoA hydratase</fullName>
    </recommendedName>
</protein>
<comment type="similarity">
    <text evidence="1">Belongs to the enoyl-CoA hydratase/isomerase family.</text>
</comment>
<evidence type="ECO:0008006" key="3">
    <source>
        <dbReference type="Google" id="ProtNLM"/>
    </source>
</evidence>
<dbReference type="EMBL" id="HBHJ01014603">
    <property type="protein sequence ID" value="CAD9685170.1"/>
    <property type="molecule type" value="Transcribed_RNA"/>
</dbReference>
<dbReference type="Pfam" id="PF00378">
    <property type="entry name" value="ECH_1"/>
    <property type="match status" value="1"/>
</dbReference>
<dbReference type="InterPro" id="IPR001753">
    <property type="entry name" value="Enoyl-CoA_hydra/iso"/>
</dbReference>
<accession>A0A7S2RZI9</accession>
<dbReference type="AlphaFoldDB" id="A0A7S2RZI9"/>
<dbReference type="PANTHER" id="PTHR43802:SF1">
    <property type="entry name" value="IP11341P-RELATED"/>
    <property type="match status" value="1"/>
</dbReference>
<evidence type="ECO:0000256" key="1">
    <source>
        <dbReference type="ARBA" id="ARBA00005254"/>
    </source>
</evidence>
<reference evidence="2" key="1">
    <citation type="submission" date="2021-01" db="EMBL/GenBank/DDBJ databases">
        <authorList>
            <person name="Corre E."/>
            <person name="Pelletier E."/>
            <person name="Niang G."/>
            <person name="Scheremetjew M."/>
            <person name="Finn R."/>
            <person name="Kale V."/>
            <person name="Holt S."/>
            <person name="Cochrane G."/>
            <person name="Meng A."/>
            <person name="Brown T."/>
            <person name="Cohen L."/>
        </authorList>
    </citation>
    <scope>NUCLEOTIDE SEQUENCE</scope>
    <source>
        <strain evidence="2">CCMP1243</strain>
    </source>
</reference>
<organism evidence="2">
    <name type="scientific">Rhizochromulina marina</name>
    <dbReference type="NCBI Taxonomy" id="1034831"/>
    <lineage>
        <taxon>Eukaryota</taxon>
        <taxon>Sar</taxon>
        <taxon>Stramenopiles</taxon>
        <taxon>Ochrophyta</taxon>
        <taxon>Dictyochophyceae</taxon>
        <taxon>Rhizochromulinales</taxon>
        <taxon>Rhizochromulina</taxon>
    </lineage>
</organism>